<evidence type="ECO:0000313" key="6">
    <source>
        <dbReference type="Proteomes" id="UP001189429"/>
    </source>
</evidence>
<dbReference type="Gene3D" id="3.40.50.150">
    <property type="entry name" value="Vaccinia Virus protein VP39"/>
    <property type="match status" value="1"/>
</dbReference>
<comment type="caution">
    <text evidence="5">The sequence shown here is derived from an EMBL/GenBank/DDBJ whole genome shotgun (WGS) entry which is preliminary data.</text>
</comment>
<name>A0ABN9Y977_9DINO</name>
<sequence>GYRRIVNVDTSAVVIKQMADRNRELRPELQWLVADVTRMTEFADESFDAVLDKSVLDTMACGENAPAVIDAYLRQVLRVLRPDGVMLCVSYSAPASRREYFRQPHLQFTLKEVLIPPRDTAASKHYAYVLRKVA</sequence>
<evidence type="ECO:0000259" key="4">
    <source>
        <dbReference type="Pfam" id="PF08241"/>
    </source>
</evidence>
<feature type="domain" description="Methyltransferase type 11" evidence="4">
    <location>
        <begin position="3"/>
        <end position="88"/>
    </location>
</feature>
<dbReference type="Proteomes" id="UP001189429">
    <property type="component" value="Unassembled WGS sequence"/>
</dbReference>
<evidence type="ECO:0000313" key="5">
    <source>
        <dbReference type="EMBL" id="CAK0909235.1"/>
    </source>
</evidence>
<evidence type="ECO:0000256" key="1">
    <source>
        <dbReference type="ARBA" id="ARBA00008361"/>
    </source>
</evidence>
<gene>
    <name evidence="5" type="ORF">PCOR1329_LOCUS83705</name>
</gene>
<feature type="non-terminal residue" evidence="5">
    <location>
        <position position="1"/>
    </location>
</feature>
<dbReference type="SUPFAM" id="SSF53335">
    <property type="entry name" value="S-adenosyl-L-methionine-dependent methyltransferases"/>
    <property type="match status" value="1"/>
</dbReference>
<dbReference type="Pfam" id="PF08241">
    <property type="entry name" value="Methyltransf_11"/>
    <property type="match status" value="1"/>
</dbReference>
<dbReference type="CDD" id="cd02440">
    <property type="entry name" value="AdoMet_MTases"/>
    <property type="match status" value="1"/>
</dbReference>
<evidence type="ECO:0000256" key="3">
    <source>
        <dbReference type="ARBA" id="ARBA00022679"/>
    </source>
</evidence>
<dbReference type="EMBL" id="CAUYUJ010022162">
    <property type="protein sequence ID" value="CAK0909235.1"/>
    <property type="molecule type" value="Genomic_DNA"/>
</dbReference>
<keyword evidence="2" id="KW-0489">Methyltransferase</keyword>
<dbReference type="PANTHER" id="PTHR12176:SF79">
    <property type="entry name" value="METHYLTRANSFERASE TYPE 11 DOMAIN-CONTAINING PROTEIN"/>
    <property type="match status" value="1"/>
</dbReference>
<evidence type="ECO:0000256" key="2">
    <source>
        <dbReference type="ARBA" id="ARBA00022603"/>
    </source>
</evidence>
<protein>
    <recommendedName>
        <fullName evidence="4">Methyltransferase type 11 domain-containing protein</fullName>
    </recommendedName>
</protein>
<organism evidence="5 6">
    <name type="scientific">Prorocentrum cordatum</name>
    <dbReference type="NCBI Taxonomy" id="2364126"/>
    <lineage>
        <taxon>Eukaryota</taxon>
        <taxon>Sar</taxon>
        <taxon>Alveolata</taxon>
        <taxon>Dinophyceae</taxon>
        <taxon>Prorocentrales</taxon>
        <taxon>Prorocentraceae</taxon>
        <taxon>Prorocentrum</taxon>
    </lineage>
</organism>
<proteinExistence type="inferred from homology"/>
<dbReference type="InterPro" id="IPR013216">
    <property type="entry name" value="Methyltransf_11"/>
</dbReference>
<dbReference type="InterPro" id="IPR051419">
    <property type="entry name" value="Lys/N-term_MeTrsfase_sf"/>
</dbReference>
<accession>A0ABN9Y977</accession>
<keyword evidence="3" id="KW-0808">Transferase</keyword>
<reference evidence="5" key="1">
    <citation type="submission" date="2023-10" db="EMBL/GenBank/DDBJ databases">
        <authorList>
            <person name="Chen Y."/>
            <person name="Shah S."/>
            <person name="Dougan E. K."/>
            <person name="Thang M."/>
            <person name="Chan C."/>
        </authorList>
    </citation>
    <scope>NUCLEOTIDE SEQUENCE [LARGE SCALE GENOMIC DNA]</scope>
</reference>
<dbReference type="PANTHER" id="PTHR12176">
    <property type="entry name" value="SAM-DEPENDENT METHYLTRANSFERASE SUPERFAMILY PROTEIN"/>
    <property type="match status" value="1"/>
</dbReference>
<keyword evidence="6" id="KW-1185">Reference proteome</keyword>
<comment type="similarity">
    <text evidence="1">Belongs to the methyltransferase superfamily.</text>
</comment>
<dbReference type="InterPro" id="IPR029063">
    <property type="entry name" value="SAM-dependent_MTases_sf"/>
</dbReference>